<organism evidence="1 2">
    <name type="scientific">Albimonas donghaensis</name>
    <dbReference type="NCBI Taxonomy" id="356660"/>
    <lineage>
        <taxon>Bacteria</taxon>
        <taxon>Pseudomonadati</taxon>
        <taxon>Pseudomonadota</taxon>
        <taxon>Alphaproteobacteria</taxon>
        <taxon>Rhodobacterales</taxon>
        <taxon>Paracoccaceae</taxon>
        <taxon>Albimonas</taxon>
    </lineage>
</organism>
<gene>
    <name evidence="1" type="ORF">SAMN05444336_10522</name>
</gene>
<evidence type="ECO:0000313" key="2">
    <source>
        <dbReference type="Proteomes" id="UP000199118"/>
    </source>
</evidence>
<dbReference type="Gene3D" id="3.90.190.10">
    <property type="entry name" value="Protein tyrosine phosphatase superfamily"/>
    <property type="match status" value="1"/>
</dbReference>
<proteinExistence type="predicted"/>
<dbReference type="STRING" id="356660.SAMN05444336_10522"/>
<dbReference type="InterPro" id="IPR029021">
    <property type="entry name" value="Prot-tyrosine_phosphatase-like"/>
</dbReference>
<evidence type="ECO:0000313" key="1">
    <source>
        <dbReference type="EMBL" id="SDX41076.1"/>
    </source>
</evidence>
<protein>
    <submittedName>
        <fullName evidence="1">Protein-tyrosine phosphatase</fullName>
    </submittedName>
</protein>
<dbReference type="GO" id="GO:0004721">
    <property type="term" value="F:phosphoprotein phosphatase activity"/>
    <property type="evidence" value="ECO:0007669"/>
    <property type="project" value="InterPro"/>
</dbReference>
<keyword evidence="2" id="KW-1185">Reference proteome</keyword>
<sequence>MSRQLHPDAPNFRSLCFMPLAGGRRVREGRFYRCASPHNYSDAALAQMEALDPYAVVDFRGVDEAAALPYTLPGAIKGRRVAMPVEPKTGDRVRALHDAGALTEATAREAMRETYRYYVRDNGHVFAEFLALAAEAGEKPIVWHCAAGKDRTGFAAAMILTALAASRDAIVADYLVSNELWKPHSSSSVSTLPQIARDALAKVEGAYLDAAWEALEAEHGSPEAFVARALGGEAGMEAFLAAKTETV</sequence>
<dbReference type="SUPFAM" id="SSF52799">
    <property type="entry name" value="(Phosphotyrosine protein) phosphatases II"/>
    <property type="match status" value="1"/>
</dbReference>
<dbReference type="RefSeq" id="WP_176954764.1">
    <property type="nucleotide sequence ID" value="NZ_FNMZ01000005.1"/>
</dbReference>
<dbReference type="Pfam" id="PF13350">
    <property type="entry name" value="Y_phosphatase3"/>
    <property type="match status" value="1"/>
</dbReference>
<dbReference type="InterPro" id="IPR026893">
    <property type="entry name" value="Tyr/Ser_Pase_IphP-type"/>
</dbReference>
<name>A0A1H3BGN7_9RHOB</name>
<dbReference type="EMBL" id="FNMZ01000005">
    <property type="protein sequence ID" value="SDX41076.1"/>
    <property type="molecule type" value="Genomic_DNA"/>
</dbReference>
<accession>A0A1H3BGN7</accession>
<dbReference type="AlphaFoldDB" id="A0A1H3BGN7"/>
<reference evidence="1 2" key="1">
    <citation type="submission" date="2016-10" db="EMBL/GenBank/DDBJ databases">
        <authorList>
            <person name="de Groot N.N."/>
        </authorList>
    </citation>
    <scope>NUCLEOTIDE SEQUENCE [LARGE SCALE GENOMIC DNA]</scope>
    <source>
        <strain evidence="1 2">DSM 17890</strain>
    </source>
</reference>
<dbReference type="Proteomes" id="UP000199118">
    <property type="component" value="Unassembled WGS sequence"/>
</dbReference>